<keyword evidence="2" id="KW-0540">Nuclease</keyword>
<dbReference type="SMART" id="SM00507">
    <property type="entry name" value="HNHc"/>
    <property type="match status" value="1"/>
</dbReference>
<keyword evidence="2" id="KW-0255">Endonuclease</keyword>
<dbReference type="CDD" id="cd00085">
    <property type="entry name" value="HNHc"/>
    <property type="match status" value="1"/>
</dbReference>
<dbReference type="PANTHER" id="PTHR33877:SF1">
    <property type="entry name" value="TYPE IV METHYL-DIRECTED RESTRICTION ENZYME ECOKMCRA"/>
    <property type="match status" value="1"/>
</dbReference>
<comment type="caution">
    <text evidence="2">The sequence shown here is derived from an EMBL/GenBank/DDBJ whole genome shotgun (WGS) entry which is preliminary data.</text>
</comment>
<reference evidence="3" key="1">
    <citation type="submission" date="2017-09" db="EMBL/GenBank/DDBJ databases">
        <title>The Reconstruction of 2,631 Draft Metagenome-Assembled Genomes from the Global Oceans.</title>
        <authorList>
            <person name="Tully B.J."/>
            <person name="Graham E.D."/>
            <person name="Heidelberg J.F."/>
        </authorList>
    </citation>
    <scope>NUCLEOTIDE SEQUENCE [LARGE SCALE GENOMIC DNA]</scope>
</reference>
<evidence type="ECO:0000313" key="3">
    <source>
        <dbReference type="Proteomes" id="UP000226525"/>
    </source>
</evidence>
<dbReference type="AlphaFoldDB" id="A0A2D6YJG5"/>
<dbReference type="Pfam" id="PF14279">
    <property type="entry name" value="HNH_5"/>
    <property type="match status" value="1"/>
</dbReference>
<name>A0A2D6YJG5_9DELT</name>
<accession>A0A2D6YJG5</accession>
<dbReference type="Proteomes" id="UP000226525">
    <property type="component" value="Unassembled WGS sequence"/>
</dbReference>
<feature type="domain" description="HNH nuclease" evidence="1">
    <location>
        <begin position="30"/>
        <end position="81"/>
    </location>
</feature>
<dbReference type="PANTHER" id="PTHR33877">
    <property type="entry name" value="SLL1193 PROTEIN"/>
    <property type="match status" value="1"/>
</dbReference>
<gene>
    <name evidence="2" type="ORF">CMN54_07850</name>
</gene>
<dbReference type="InterPro" id="IPR003615">
    <property type="entry name" value="HNH_nuc"/>
</dbReference>
<protein>
    <submittedName>
        <fullName evidence="2">HNH endonuclease</fullName>
    </submittedName>
</protein>
<keyword evidence="2" id="KW-0378">Hydrolase</keyword>
<dbReference type="InterPro" id="IPR029471">
    <property type="entry name" value="HNH_5"/>
</dbReference>
<dbReference type="Gene3D" id="1.10.30.50">
    <property type="match status" value="1"/>
</dbReference>
<evidence type="ECO:0000313" key="2">
    <source>
        <dbReference type="EMBL" id="MAH63341.1"/>
    </source>
</evidence>
<dbReference type="InterPro" id="IPR052892">
    <property type="entry name" value="NA-targeting_endonuclease"/>
</dbReference>
<sequence>MKNLENWFEAADADHIQKERRKAKEIRKSQWWKNRRASNKCYYCEQSFPAKELTMDHLIPLARGGFTTKSNLVPSCKSCNIQKNYLLPLEWAEYMQQLRNKGTG</sequence>
<proteinExistence type="predicted"/>
<dbReference type="GO" id="GO:0004519">
    <property type="term" value="F:endonuclease activity"/>
    <property type="evidence" value="ECO:0007669"/>
    <property type="project" value="UniProtKB-KW"/>
</dbReference>
<organism evidence="2 3">
    <name type="scientific">SAR324 cluster bacterium</name>
    <dbReference type="NCBI Taxonomy" id="2024889"/>
    <lineage>
        <taxon>Bacteria</taxon>
        <taxon>Deltaproteobacteria</taxon>
        <taxon>SAR324 cluster</taxon>
    </lineage>
</organism>
<evidence type="ECO:0000259" key="1">
    <source>
        <dbReference type="SMART" id="SM00507"/>
    </source>
</evidence>
<dbReference type="EMBL" id="NZEX01000089">
    <property type="protein sequence ID" value="MAH63341.1"/>
    <property type="molecule type" value="Genomic_DNA"/>
</dbReference>